<name>A0AAU8GE02_9VIRU</name>
<accession>A0AAU8GE02</accession>
<reference evidence="1" key="1">
    <citation type="submission" date="2024-06" db="EMBL/GenBank/DDBJ databases">
        <title>North American crayfish harbour diverse members of the Nudiviridae.</title>
        <authorList>
            <person name="Stratton C."/>
            <person name="Bojko J."/>
        </authorList>
    </citation>
    <scope>NUCLEOTIDE SEQUENCE</scope>
    <source>
        <strain evidence="1">142H</strain>
    </source>
</reference>
<evidence type="ECO:0008006" key="2">
    <source>
        <dbReference type="Google" id="ProtNLM"/>
    </source>
</evidence>
<protein>
    <recommendedName>
        <fullName evidence="2">Deoxynucleoside kinase domain-containing protein</fullName>
    </recommendedName>
</protein>
<organism evidence="1">
    <name type="scientific">Faxonius propinquus nudivirus</name>
    <dbReference type="NCBI Taxonomy" id="3139431"/>
    <lineage>
        <taxon>Viruses</taxon>
        <taxon>Viruses incertae sedis</taxon>
        <taxon>Naldaviricetes</taxon>
        <taxon>Lefavirales</taxon>
        <taxon>Nudiviridae</taxon>
    </lineage>
</organism>
<gene>
    <name evidence="1" type="ORF">FpNV_010</name>
</gene>
<proteinExistence type="predicted"/>
<sequence>MDEINTLENNKQSNIYIDGVSCCLKTSIVKHLQNLNLPTYFMDFSERIDNISPIFKTKHHDSFTQYLYTMINTQLYPTNELHIIDRSPLSDIWYYCIDFMNSQIAATPKIYSNTEYEKLALEFLSTYFITKNNTNPTVLQEKMTEILHKFNTIIMCPNYLHAESILKKSIERANNIDILSIEYIKMQIAIFEVLNKYFDISNFYFYKFDRDEIIYSENTFNQVLCFIKMLYANNSITQKK</sequence>
<dbReference type="EMBL" id="PP955094">
    <property type="protein sequence ID" value="XCH39255.1"/>
    <property type="molecule type" value="Genomic_DNA"/>
</dbReference>
<evidence type="ECO:0000313" key="1">
    <source>
        <dbReference type="EMBL" id="XCH39255.1"/>
    </source>
</evidence>